<dbReference type="EMBL" id="AVOT02001572">
    <property type="protein sequence ID" value="MBW0467408.1"/>
    <property type="molecule type" value="Genomic_DNA"/>
</dbReference>
<proteinExistence type="predicted"/>
<dbReference type="AlphaFoldDB" id="A0A9Q3GH91"/>
<organism evidence="2 3">
    <name type="scientific">Austropuccinia psidii MF-1</name>
    <dbReference type="NCBI Taxonomy" id="1389203"/>
    <lineage>
        <taxon>Eukaryota</taxon>
        <taxon>Fungi</taxon>
        <taxon>Dikarya</taxon>
        <taxon>Basidiomycota</taxon>
        <taxon>Pucciniomycotina</taxon>
        <taxon>Pucciniomycetes</taxon>
        <taxon>Pucciniales</taxon>
        <taxon>Sphaerophragmiaceae</taxon>
        <taxon>Austropuccinia</taxon>
    </lineage>
</organism>
<evidence type="ECO:0000313" key="3">
    <source>
        <dbReference type="Proteomes" id="UP000765509"/>
    </source>
</evidence>
<evidence type="ECO:0000313" key="2">
    <source>
        <dbReference type="EMBL" id="MBW0467408.1"/>
    </source>
</evidence>
<keyword evidence="3" id="KW-1185">Reference proteome</keyword>
<feature type="compositionally biased region" description="Polar residues" evidence="1">
    <location>
        <begin position="227"/>
        <end position="239"/>
    </location>
</feature>
<sequence length="304" mass="33375">MPANTPRLEGIRPMATRWFSFFWLAAGLRSKNKYPLSRWRLEARIKVPTPSAPLDSWLLVSSCFRALVLMSSVNRSICSQLPILRRNLFLFKNFKTLSWTRFEMFSDSSLRSSFVVMALILLQSQLAYAFDCSTTSDKPIASCLVGNTNSTKSSGGLRLRFALHINNTAKCTQKNNPQEVCCKKKKKPARHKPTLTEIQGDCVTPSGQPIPGSGGGGSLTNPAAHATVQNPANSTSNAFPQEGDKDKNKTIPLPTASEKDKNTTTPLPTASEKDKNTTTPLPTAREKDKSKKPTSKDNTTTEGP</sequence>
<name>A0A9Q3GH91_9BASI</name>
<comment type="caution">
    <text evidence="2">The sequence shown here is derived from an EMBL/GenBank/DDBJ whole genome shotgun (WGS) entry which is preliminary data.</text>
</comment>
<gene>
    <name evidence="2" type="ORF">O181_007123</name>
</gene>
<feature type="compositionally biased region" description="Basic and acidic residues" evidence="1">
    <location>
        <begin position="284"/>
        <end position="295"/>
    </location>
</feature>
<evidence type="ECO:0000256" key="1">
    <source>
        <dbReference type="SAM" id="MobiDB-lite"/>
    </source>
</evidence>
<protein>
    <submittedName>
        <fullName evidence="2">Uncharacterized protein</fullName>
    </submittedName>
</protein>
<reference evidence="2" key="1">
    <citation type="submission" date="2021-03" db="EMBL/GenBank/DDBJ databases">
        <title>Draft genome sequence of rust myrtle Austropuccinia psidii MF-1, a brazilian biotype.</title>
        <authorList>
            <person name="Quecine M.C."/>
            <person name="Pachon D.M.R."/>
            <person name="Bonatelli M.L."/>
            <person name="Correr F.H."/>
            <person name="Franceschini L.M."/>
            <person name="Leite T.F."/>
            <person name="Margarido G.R.A."/>
            <person name="Almeida C.A."/>
            <person name="Ferrarezi J.A."/>
            <person name="Labate C.A."/>
        </authorList>
    </citation>
    <scope>NUCLEOTIDE SEQUENCE</scope>
    <source>
        <strain evidence="2">MF-1</strain>
    </source>
</reference>
<feature type="compositionally biased region" description="Basic residues" evidence="1">
    <location>
        <begin position="184"/>
        <end position="193"/>
    </location>
</feature>
<dbReference type="Proteomes" id="UP000765509">
    <property type="component" value="Unassembled WGS sequence"/>
</dbReference>
<feature type="region of interest" description="Disordered" evidence="1">
    <location>
        <begin position="184"/>
        <end position="304"/>
    </location>
</feature>
<accession>A0A9Q3GH91</accession>